<dbReference type="GO" id="GO:0008270">
    <property type="term" value="F:zinc ion binding"/>
    <property type="evidence" value="ECO:0007669"/>
    <property type="project" value="UniProtKB-KW"/>
</dbReference>
<dbReference type="Pfam" id="PF13765">
    <property type="entry name" value="PRY"/>
    <property type="match status" value="1"/>
</dbReference>
<dbReference type="Gene3D" id="2.60.120.920">
    <property type="match status" value="1"/>
</dbReference>
<accession>A0A3B4AW91</accession>
<proteinExistence type="predicted"/>
<evidence type="ECO:0000313" key="7">
    <source>
        <dbReference type="Proteomes" id="UP000261520"/>
    </source>
</evidence>
<evidence type="ECO:0000313" key="6">
    <source>
        <dbReference type="Ensembl" id="ENSPMGP00000020844.1"/>
    </source>
</evidence>
<keyword evidence="7" id="KW-1185">Reference proteome</keyword>
<evidence type="ECO:0000256" key="2">
    <source>
        <dbReference type="ARBA" id="ARBA00022771"/>
    </source>
</evidence>
<keyword evidence="4" id="KW-0175">Coiled coil</keyword>
<evidence type="ECO:0000256" key="4">
    <source>
        <dbReference type="SAM" id="Coils"/>
    </source>
</evidence>
<dbReference type="PANTHER" id="PTHR25465">
    <property type="entry name" value="B-BOX DOMAIN CONTAINING"/>
    <property type="match status" value="1"/>
</dbReference>
<reference evidence="6" key="1">
    <citation type="submission" date="2025-08" db="UniProtKB">
        <authorList>
            <consortium name="Ensembl"/>
        </authorList>
    </citation>
    <scope>IDENTIFICATION</scope>
</reference>
<dbReference type="SUPFAM" id="SSF49899">
    <property type="entry name" value="Concanavalin A-like lectins/glucanases"/>
    <property type="match status" value="1"/>
</dbReference>
<dbReference type="InterPro" id="IPR058030">
    <property type="entry name" value="TRIM8/14/16/25/29/45/65_CC"/>
</dbReference>
<sequence length="307" mass="35537">MFKQKILQQIQDREWDLKILQEEHENIGRSADAALVDIWKNFTQFVSVMEKQINEITQQIKTQQESEQQRIKDHQEKLQQEIVDLKVKFFDLDNLPDNSAPLKIKIPPSSPRICSCTLRYFADFPTAVASLTSKLQQTLSEDFLKISQTIPEVLLSKPQLQPKIRSEFLQYSRSLTLDPNTAHTMLLLSNDNQKVIFTGEHQTYSQNSERFTHWPQVLSRESLPGRSYFEVDWVGEGVYVALALKSIKRQGNSYECVFGSNEKSWALCCTKQSYSFMYNGVKTKVKFLSSQRIGVYLDYAGRNSVFL</sequence>
<dbReference type="Ensembl" id="ENSPMGT00000022225.1">
    <property type="protein sequence ID" value="ENSPMGP00000020844.1"/>
    <property type="gene ID" value="ENSPMGG00000016900.1"/>
</dbReference>
<reference evidence="6" key="2">
    <citation type="submission" date="2025-09" db="UniProtKB">
        <authorList>
            <consortium name="Ensembl"/>
        </authorList>
    </citation>
    <scope>IDENTIFICATION</scope>
</reference>
<dbReference type="SMART" id="SM00589">
    <property type="entry name" value="PRY"/>
    <property type="match status" value="1"/>
</dbReference>
<evidence type="ECO:0000256" key="3">
    <source>
        <dbReference type="ARBA" id="ARBA00022833"/>
    </source>
</evidence>
<keyword evidence="3" id="KW-0862">Zinc</keyword>
<evidence type="ECO:0000259" key="5">
    <source>
        <dbReference type="PROSITE" id="PS50188"/>
    </source>
</evidence>
<organism evidence="6 7">
    <name type="scientific">Periophthalmus magnuspinnatus</name>
    <dbReference type="NCBI Taxonomy" id="409849"/>
    <lineage>
        <taxon>Eukaryota</taxon>
        <taxon>Metazoa</taxon>
        <taxon>Chordata</taxon>
        <taxon>Craniata</taxon>
        <taxon>Vertebrata</taxon>
        <taxon>Euteleostomi</taxon>
        <taxon>Actinopterygii</taxon>
        <taxon>Neopterygii</taxon>
        <taxon>Teleostei</taxon>
        <taxon>Neoteleostei</taxon>
        <taxon>Acanthomorphata</taxon>
        <taxon>Gobiaria</taxon>
        <taxon>Gobiiformes</taxon>
        <taxon>Gobioidei</taxon>
        <taxon>Gobiidae</taxon>
        <taxon>Oxudercinae</taxon>
        <taxon>Periophthalmus</taxon>
    </lineage>
</organism>
<dbReference type="InterPro" id="IPR001870">
    <property type="entry name" value="B30.2/SPRY"/>
</dbReference>
<dbReference type="InterPro" id="IPR013320">
    <property type="entry name" value="ConA-like_dom_sf"/>
</dbReference>
<dbReference type="Proteomes" id="UP000261520">
    <property type="component" value="Unplaced"/>
</dbReference>
<dbReference type="InterPro" id="IPR003877">
    <property type="entry name" value="SPRY_dom"/>
</dbReference>
<dbReference type="GO" id="GO:0005737">
    <property type="term" value="C:cytoplasm"/>
    <property type="evidence" value="ECO:0007669"/>
    <property type="project" value="UniProtKB-ARBA"/>
</dbReference>
<name>A0A3B4AW91_9GOBI</name>
<dbReference type="InterPro" id="IPR003879">
    <property type="entry name" value="Butyrophylin_SPRY"/>
</dbReference>
<dbReference type="InterPro" id="IPR006574">
    <property type="entry name" value="PRY"/>
</dbReference>
<keyword evidence="2" id="KW-0863">Zinc-finger</keyword>
<dbReference type="PRINTS" id="PR01407">
    <property type="entry name" value="BUTYPHLNCDUF"/>
</dbReference>
<protein>
    <recommendedName>
        <fullName evidence="5">B30.2/SPRY domain-containing protein</fullName>
    </recommendedName>
</protein>
<keyword evidence="1" id="KW-0479">Metal-binding</keyword>
<dbReference type="AlphaFoldDB" id="A0A3B4AW91"/>
<feature type="coiled-coil region" evidence="4">
    <location>
        <begin position="46"/>
        <end position="81"/>
    </location>
</feature>
<evidence type="ECO:0000256" key="1">
    <source>
        <dbReference type="ARBA" id="ARBA00022723"/>
    </source>
</evidence>
<feature type="domain" description="B30.2/SPRY" evidence="5">
    <location>
        <begin position="155"/>
        <end position="307"/>
    </location>
</feature>
<dbReference type="PROSITE" id="PS50188">
    <property type="entry name" value="B302_SPRY"/>
    <property type="match status" value="1"/>
</dbReference>
<dbReference type="STRING" id="409849.ENSPMGP00000020844"/>
<dbReference type="PANTHER" id="PTHR25465:SF5">
    <property type="entry name" value="E3 UBIQUITIN_ISG15 LIGASE TRIM25-RELATED"/>
    <property type="match status" value="1"/>
</dbReference>
<dbReference type="InterPro" id="IPR051051">
    <property type="entry name" value="E3_ubiq-ligase_TRIM/RNF"/>
</dbReference>
<dbReference type="InterPro" id="IPR043136">
    <property type="entry name" value="B30.2/SPRY_sf"/>
</dbReference>
<dbReference type="Pfam" id="PF25600">
    <property type="entry name" value="TRIM_CC"/>
    <property type="match status" value="1"/>
</dbReference>
<dbReference type="Pfam" id="PF00622">
    <property type="entry name" value="SPRY"/>
    <property type="match status" value="1"/>
</dbReference>